<feature type="transmembrane region" description="Helical" evidence="2">
    <location>
        <begin position="73"/>
        <end position="89"/>
    </location>
</feature>
<keyword evidence="3" id="KW-0732">Signal</keyword>
<dbReference type="AlphaFoldDB" id="M2Z9L3"/>
<evidence type="ECO:0000256" key="2">
    <source>
        <dbReference type="SAM" id="Phobius"/>
    </source>
</evidence>
<feature type="signal peptide" evidence="3">
    <location>
        <begin position="1"/>
        <end position="27"/>
    </location>
</feature>
<feature type="region of interest" description="Disordered" evidence="1">
    <location>
        <begin position="47"/>
        <end position="67"/>
    </location>
</feature>
<dbReference type="EMBL" id="AOHO01000058">
    <property type="protein sequence ID" value="EME57618.1"/>
    <property type="molecule type" value="Genomic_DNA"/>
</dbReference>
<evidence type="ECO:0000313" key="5">
    <source>
        <dbReference type="Proteomes" id="UP000054226"/>
    </source>
</evidence>
<keyword evidence="5" id="KW-1185">Reference proteome</keyword>
<name>M2Z9L3_9PSEU</name>
<sequence length="99" mass="9999">MPKRSRLGQLAGLVAAGLVVCAPAAQAVEIQASAPVIAQAAAVNEVPSQAPPGPVLDPAETDKANSQETKNKVIAGIAAAILLGLVILGRRSRAKKKKS</sequence>
<evidence type="ECO:0008006" key="6">
    <source>
        <dbReference type="Google" id="ProtNLM"/>
    </source>
</evidence>
<comment type="caution">
    <text evidence="4">The sequence shown here is derived from an EMBL/GenBank/DDBJ whole genome shotgun (WGS) entry which is preliminary data.</text>
</comment>
<protein>
    <recommendedName>
        <fullName evidence="6">Gram-positive cocci surface proteins LPxTG domain-containing protein</fullName>
    </recommendedName>
</protein>
<keyword evidence="2" id="KW-1133">Transmembrane helix</keyword>
<evidence type="ECO:0000256" key="1">
    <source>
        <dbReference type="SAM" id="MobiDB-lite"/>
    </source>
</evidence>
<keyword evidence="2" id="KW-0472">Membrane</keyword>
<accession>M2Z9L3</accession>
<reference evidence="4 5" key="1">
    <citation type="journal article" date="2013" name="Genome Announc.">
        <title>Draft Genome Sequence of Amycolatopsis decaplanina Strain DSM 44594T.</title>
        <authorList>
            <person name="Kaur N."/>
            <person name="Kumar S."/>
            <person name="Bala M."/>
            <person name="Raghava G.P."/>
            <person name="Mayilraj S."/>
        </authorList>
    </citation>
    <scope>NUCLEOTIDE SEQUENCE [LARGE SCALE GENOMIC DNA]</scope>
    <source>
        <strain evidence="4 5">DSM 44594</strain>
    </source>
</reference>
<keyword evidence="2" id="KW-0812">Transmembrane</keyword>
<dbReference type="RefSeq" id="WP_007031959.1">
    <property type="nucleotide sequence ID" value="NZ_AOHO01000058.1"/>
</dbReference>
<organism evidence="4 5">
    <name type="scientific">Amycolatopsis decaplanina DSM 44594</name>
    <dbReference type="NCBI Taxonomy" id="1284240"/>
    <lineage>
        <taxon>Bacteria</taxon>
        <taxon>Bacillati</taxon>
        <taxon>Actinomycetota</taxon>
        <taxon>Actinomycetes</taxon>
        <taxon>Pseudonocardiales</taxon>
        <taxon>Pseudonocardiaceae</taxon>
        <taxon>Amycolatopsis</taxon>
    </lineage>
</organism>
<dbReference type="PATRIC" id="fig|1284240.4.peg.4169"/>
<gene>
    <name evidence="4" type="ORF">H074_20547</name>
</gene>
<feature type="chain" id="PRO_5004030783" description="Gram-positive cocci surface proteins LPxTG domain-containing protein" evidence="3">
    <location>
        <begin position="28"/>
        <end position="99"/>
    </location>
</feature>
<evidence type="ECO:0000313" key="4">
    <source>
        <dbReference type="EMBL" id="EME57618.1"/>
    </source>
</evidence>
<proteinExistence type="predicted"/>
<dbReference type="Proteomes" id="UP000054226">
    <property type="component" value="Unassembled WGS sequence"/>
</dbReference>
<evidence type="ECO:0000256" key="3">
    <source>
        <dbReference type="SAM" id="SignalP"/>
    </source>
</evidence>